<evidence type="ECO:0000313" key="3">
    <source>
        <dbReference type="Proteomes" id="UP000287651"/>
    </source>
</evidence>
<name>A0A426YGP9_ENSVE</name>
<dbReference type="Proteomes" id="UP000287651">
    <property type="component" value="Unassembled WGS sequence"/>
</dbReference>
<dbReference type="AlphaFoldDB" id="A0A426YGP9"/>
<evidence type="ECO:0000313" key="2">
    <source>
        <dbReference type="EMBL" id="RRT50921.1"/>
    </source>
</evidence>
<evidence type="ECO:0000256" key="1">
    <source>
        <dbReference type="SAM" id="MobiDB-lite"/>
    </source>
</evidence>
<protein>
    <submittedName>
        <fullName evidence="2">Uncharacterized protein</fullName>
    </submittedName>
</protein>
<comment type="caution">
    <text evidence="2">The sequence shown here is derived from an EMBL/GenBank/DDBJ whole genome shotgun (WGS) entry which is preliminary data.</text>
</comment>
<reference evidence="2 3" key="1">
    <citation type="journal article" date="2014" name="Agronomy (Basel)">
        <title>A Draft Genome Sequence for Ensete ventricosum, the Drought-Tolerant Tree Against Hunger.</title>
        <authorList>
            <person name="Harrison J."/>
            <person name="Moore K.A."/>
            <person name="Paszkiewicz K."/>
            <person name="Jones T."/>
            <person name="Grant M."/>
            <person name="Ambacheew D."/>
            <person name="Muzemil S."/>
            <person name="Studholme D.J."/>
        </authorList>
    </citation>
    <scope>NUCLEOTIDE SEQUENCE [LARGE SCALE GENOMIC DNA]</scope>
</reference>
<dbReference type="EMBL" id="AMZH03012494">
    <property type="protein sequence ID" value="RRT50921.1"/>
    <property type="molecule type" value="Genomic_DNA"/>
</dbReference>
<feature type="region of interest" description="Disordered" evidence="1">
    <location>
        <begin position="31"/>
        <end position="50"/>
    </location>
</feature>
<sequence length="92" mass="9924">MIELWLVEVGLSMTPWGMDSTPLLNAFRFNRGSGSSSRHHSEGSIRKNAEVTGPMGGLEELVPHLARQGGLSRVRERGRAPLASQGALCLVV</sequence>
<gene>
    <name evidence="2" type="ORF">B296_00021589</name>
</gene>
<organism evidence="2 3">
    <name type="scientific">Ensete ventricosum</name>
    <name type="common">Abyssinian banana</name>
    <name type="synonym">Musa ensete</name>
    <dbReference type="NCBI Taxonomy" id="4639"/>
    <lineage>
        <taxon>Eukaryota</taxon>
        <taxon>Viridiplantae</taxon>
        <taxon>Streptophyta</taxon>
        <taxon>Embryophyta</taxon>
        <taxon>Tracheophyta</taxon>
        <taxon>Spermatophyta</taxon>
        <taxon>Magnoliopsida</taxon>
        <taxon>Liliopsida</taxon>
        <taxon>Zingiberales</taxon>
        <taxon>Musaceae</taxon>
        <taxon>Ensete</taxon>
    </lineage>
</organism>
<feature type="compositionally biased region" description="Basic and acidic residues" evidence="1">
    <location>
        <begin position="39"/>
        <end position="49"/>
    </location>
</feature>
<accession>A0A426YGP9</accession>
<proteinExistence type="predicted"/>